<dbReference type="Proteomes" id="UP000360750">
    <property type="component" value="Unassembled WGS sequence"/>
</dbReference>
<keyword evidence="1" id="KW-0472">Membrane</keyword>
<dbReference type="EMBL" id="CAACYD010000003">
    <property type="protein sequence ID" value="VFA81339.1"/>
    <property type="molecule type" value="Genomic_DNA"/>
</dbReference>
<evidence type="ECO:0000256" key="1">
    <source>
        <dbReference type="SAM" id="Phobius"/>
    </source>
</evidence>
<dbReference type="AlphaFoldDB" id="A0ABD7UXQ2"/>
<dbReference type="RefSeq" id="WP_006898718.1">
    <property type="nucleotide sequence ID" value="NZ_CAACYD010000003.1"/>
</dbReference>
<keyword evidence="1" id="KW-0812">Transmembrane</keyword>
<evidence type="ECO:0008006" key="4">
    <source>
        <dbReference type="Google" id="ProtNLM"/>
    </source>
</evidence>
<comment type="caution">
    <text evidence="2">The sequence shown here is derived from an EMBL/GenBank/DDBJ whole genome shotgun (WGS) entry which is preliminary data.</text>
</comment>
<proteinExistence type="predicted"/>
<feature type="transmembrane region" description="Helical" evidence="1">
    <location>
        <begin position="50"/>
        <end position="72"/>
    </location>
</feature>
<protein>
    <recommendedName>
        <fullName evidence="4">DUF4235 domain-containing protein</fullName>
    </recommendedName>
</protein>
<name>A0ABD7UXQ2_9ACTN</name>
<evidence type="ECO:0000313" key="2">
    <source>
        <dbReference type="EMBL" id="VFA81339.1"/>
    </source>
</evidence>
<accession>A0ABD7UXQ2</accession>
<dbReference type="GeneID" id="60748447"/>
<evidence type="ECO:0000313" key="3">
    <source>
        <dbReference type="Proteomes" id="UP000360750"/>
    </source>
</evidence>
<organism evidence="2 3">
    <name type="scientific">Gordonia paraffinivorans</name>
    <dbReference type="NCBI Taxonomy" id="175628"/>
    <lineage>
        <taxon>Bacteria</taxon>
        <taxon>Bacillati</taxon>
        <taxon>Actinomycetota</taxon>
        <taxon>Actinomycetes</taxon>
        <taxon>Mycobacteriales</taxon>
        <taxon>Gordoniaceae</taxon>
        <taxon>Gordonia</taxon>
    </lineage>
</organism>
<keyword evidence="1" id="KW-1133">Transmembrane helix</keyword>
<gene>
    <name evidence="2" type="ORF">NCTC8139_00395</name>
</gene>
<sequence>MSKTKKSWSELSTPAKAAIIGVAAIDGGLRVWALRDLSSRAPEEINGPKAAWRVGLALGTTAGIAPTAYLVWGRKRT</sequence>
<reference evidence="2 3" key="1">
    <citation type="submission" date="2019-02" db="EMBL/GenBank/DDBJ databases">
        <authorList>
            <consortium name="Pathogen Informatics"/>
        </authorList>
    </citation>
    <scope>NUCLEOTIDE SEQUENCE [LARGE SCALE GENOMIC DNA]</scope>
    <source>
        <strain evidence="2 3">3012STDY6756503</strain>
    </source>
</reference>